<proteinExistence type="predicted"/>
<comment type="caution">
    <text evidence="4">The sequence shown here is derived from an EMBL/GenBank/DDBJ whole genome shotgun (WGS) entry which is preliminary data.</text>
</comment>
<feature type="transmembrane region" description="Helical" evidence="2">
    <location>
        <begin position="106"/>
        <end position="124"/>
    </location>
</feature>
<keyword evidence="2" id="KW-1133">Transmembrane helix</keyword>
<gene>
    <name evidence="4" type="ORF">C7B65_22110</name>
</gene>
<dbReference type="InterPro" id="IPR033344">
    <property type="entry name" value="CURT1"/>
</dbReference>
<organism evidence="4 5">
    <name type="scientific">Phormidesmis priestleyi ULC007</name>
    <dbReference type="NCBI Taxonomy" id="1920490"/>
    <lineage>
        <taxon>Bacteria</taxon>
        <taxon>Bacillati</taxon>
        <taxon>Cyanobacteriota</taxon>
        <taxon>Cyanophyceae</taxon>
        <taxon>Leptolyngbyales</taxon>
        <taxon>Leptolyngbyaceae</taxon>
        <taxon>Phormidesmis</taxon>
    </lineage>
</organism>
<dbReference type="GO" id="GO:0016020">
    <property type="term" value="C:membrane"/>
    <property type="evidence" value="ECO:0007669"/>
    <property type="project" value="UniProtKB-SubCell"/>
</dbReference>
<keyword evidence="2" id="KW-0812">Transmembrane</keyword>
<dbReference type="GO" id="GO:0009579">
    <property type="term" value="C:thylakoid"/>
    <property type="evidence" value="ECO:0007669"/>
    <property type="project" value="InterPro"/>
</dbReference>
<dbReference type="PANTHER" id="PTHR33222">
    <property type="match status" value="1"/>
</dbReference>
<dbReference type="AlphaFoldDB" id="A0A2T1D7A0"/>
<dbReference type="Pfam" id="PF14159">
    <property type="entry name" value="CAAD"/>
    <property type="match status" value="1"/>
</dbReference>
<feature type="domain" description="Cyanobacterial aminoacyl-tRNA synthetase CAAD" evidence="3">
    <location>
        <begin position="65"/>
        <end position="149"/>
    </location>
</feature>
<sequence>MVEPELKQVEYATSDAPSVLVEPTSPDISIDQVGTLAPMSTSSEGNEQWREIGEKAYAFLASLPEYLGRFFSEYRQPLVTLGLIFGSIVSVKLTLALLGAINEVPLLQPTFELIGLVYTVWFTYRYLLKASNRQELGEDFNKLKSQVVGK</sequence>
<dbReference type="OrthoDB" id="459910at2"/>
<keyword evidence="2" id="KW-0472">Membrane</keyword>
<accession>A0A2T1D7A0</accession>
<reference evidence="4 5" key="1">
    <citation type="submission" date="2018-02" db="EMBL/GenBank/DDBJ databases">
        <authorList>
            <person name="Cohen D.B."/>
            <person name="Kent A.D."/>
        </authorList>
    </citation>
    <scope>NUCLEOTIDE SEQUENCE [LARGE SCALE GENOMIC DNA]</scope>
    <source>
        <strain evidence="4 5">ULC007</strain>
    </source>
</reference>
<dbReference type="PANTHER" id="PTHR33222:SF4">
    <property type="entry name" value="PROTEIN CURVATURE THYLAKOID 1A, CHLOROPLASTIC"/>
    <property type="match status" value="1"/>
</dbReference>
<evidence type="ECO:0000313" key="5">
    <source>
        <dbReference type="Proteomes" id="UP000238634"/>
    </source>
</evidence>
<reference evidence="4 5" key="2">
    <citation type="submission" date="2018-03" db="EMBL/GenBank/DDBJ databases">
        <title>The ancient ancestry and fast evolution of plastids.</title>
        <authorList>
            <person name="Moore K.R."/>
            <person name="Magnabosco C."/>
            <person name="Momper L."/>
            <person name="Gold D.A."/>
            <person name="Bosak T."/>
            <person name="Fournier G.P."/>
        </authorList>
    </citation>
    <scope>NUCLEOTIDE SEQUENCE [LARGE SCALE GENOMIC DNA]</scope>
    <source>
        <strain evidence="4 5">ULC007</strain>
    </source>
</reference>
<comment type="subcellular location">
    <subcellularLocation>
        <location evidence="1">Membrane</location>
        <topology evidence="1">Multi-pass membrane protein</topology>
    </subcellularLocation>
</comment>
<name>A0A2T1D7A0_9CYAN</name>
<keyword evidence="5" id="KW-1185">Reference proteome</keyword>
<evidence type="ECO:0000256" key="1">
    <source>
        <dbReference type="ARBA" id="ARBA00004141"/>
    </source>
</evidence>
<evidence type="ECO:0000313" key="4">
    <source>
        <dbReference type="EMBL" id="PSB16321.1"/>
    </source>
</evidence>
<feature type="transmembrane region" description="Helical" evidence="2">
    <location>
        <begin position="78"/>
        <end position="100"/>
    </location>
</feature>
<dbReference type="Proteomes" id="UP000238634">
    <property type="component" value="Unassembled WGS sequence"/>
</dbReference>
<dbReference type="STRING" id="1920490.GCA_001895925_01184"/>
<evidence type="ECO:0000259" key="3">
    <source>
        <dbReference type="Pfam" id="PF14159"/>
    </source>
</evidence>
<dbReference type="InterPro" id="IPR025564">
    <property type="entry name" value="CAAD_dom"/>
</dbReference>
<evidence type="ECO:0000256" key="2">
    <source>
        <dbReference type="SAM" id="Phobius"/>
    </source>
</evidence>
<dbReference type="EMBL" id="PVWG01000044">
    <property type="protein sequence ID" value="PSB16321.1"/>
    <property type="molecule type" value="Genomic_DNA"/>
</dbReference>
<dbReference type="RefSeq" id="WP_073073754.1">
    <property type="nucleotide sequence ID" value="NZ_MPPI01000025.1"/>
</dbReference>
<protein>
    <recommendedName>
        <fullName evidence="3">Cyanobacterial aminoacyl-tRNA synthetase CAAD domain-containing protein</fullName>
    </recommendedName>
</protein>